<dbReference type="Pfam" id="PF00881">
    <property type="entry name" value="Nitroreductase"/>
    <property type="match status" value="1"/>
</dbReference>
<evidence type="ECO:0000313" key="2">
    <source>
        <dbReference type="EMBL" id="SVC50433.1"/>
    </source>
</evidence>
<dbReference type="InterPro" id="IPR052544">
    <property type="entry name" value="Bacteriocin_Proc_Enz"/>
</dbReference>
<dbReference type="SUPFAM" id="SSF55469">
    <property type="entry name" value="FMN-dependent nitroreductase-like"/>
    <property type="match status" value="1"/>
</dbReference>
<dbReference type="InterPro" id="IPR020051">
    <property type="entry name" value="SagB-type_dehydrogenase"/>
</dbReference>
<gene>
    <name evidence="2" type="ORF">METZ01_LOCUS303287</name>
</gene>
<protein>
    <recommendedName>
        <fullName evidence="1">Nitroreductase domain-containing protein</fullName>
    </recommendedName>
</protein>
<accession>A0A382MN76</accession>
<organism evidence="2">
    <name type="scientific">marine metagenome</name>
    <dbReference type="NCBI Taxonomy" id="408172"/>
    <lineage>
        <taxon>unclassified sequences</taxon>
        <taxon>metagenomes</taxon>
        <taxon>ecological metagenomes</taxon>
    </lineage>
</organism>
<dbReference type="AlphaFoldDB" id="A0A382MN76"/>
<sequence>FKTVPSAGARHPLETFLLIQRVDGLDIGLYRYIGPSHQLQNLRASDDINRTLASTCLQPELIQNSAVTFIWTAVAYRMTWRYGDRGYRYIHLEAGHVGQNLYLASQMVGCGTCTTAAFNDDDLNRTLRIDGNDHFAVYMGAIGK</sequence>
<feature type="domain" description="Nitroreductase" evidence="1">
    <location>
        <begin position="3"/>
        <end position="144"/>
    </location>
</feature>
<dbReference type="GO" id="GO:0016491">
    <property type="term" value="F:oxidoreductase activity"/>
    <property type="evidence" value="ECO:0007669"/>
    <property type="project" value="InterPro"/>
</dbReference>
<dbReference type="EMBL" id="UINC01094845">
    <property type="protein sequence ID" value="SVC50433.1"/>
    <property type="molecule type" value="Genomic_DNA"/>
</dbReference>
<dbReference type="InterPro" id="IPR029479">
    <property type="entry name" value="Nitroreductase"/>
</dbReference>
<feature type="non-terminal residue" evidence="2">
    <location>
        <position position="1"/>
    </location>
</feature>
<dbReference type="InterPro" id="IPR000415">
    <property type="entry name" value="Nitroreductase-like"/>
</dbReference>
<dbReference type="PANTHER" id="PTHR43745">
    <property type="entry name" value="NITROREDUCTASE MJ1384-RELATED"/>
    <property type="match status" value="1"/>
</dbReference>
<name>A0A382MN76_9ZZZZ</name>
<dbReference type="NCBIfam" id="TIGR03605">
    <property type="entry name" value="antibiot_sagB"/>
    <property type="match status" value="1"/>
</dbReference>
<dbReference type="PANTHER" id="PTHR43745:SF2">
    <property type="entry name" value="NITROREDUCTASE MJ1384-RELATED"/>
    <property type="match status" value="1"/>
</dbReference>
<dbReference type="Gene3D" id="3.40.109.10">
    <property type="entry name" value="NADH Oxidase"/>
    <property type="match status" value="1"/>
</dbReference>
<proteinExistence type="predicted"/>
<evidence type="ECO:0000259" key="1">
    <source>
        <dbReference type="Pfam" id="PF00881"/>
    </source>
</evidence>
<reference evidence="2" key="1">
    <citation type="submission" date="2018-05" db="EMBL/GenBank/DDBJ databases">
        <authorList>
            <person name="Lanie J.A."/>
            <person name="Ng W.-L."/>
            <person name="Kazmierczak K.M."/>
            <person name="Andrzejewski T.M."/>
            <person name="Davidsen T.M."/>
            <person name="Wayne K.J."/>
            <person name="Tettelin H."/>
            <person name="Glass J.I."/>
            <person name="Rusch D."/>
            <person name="Podicherti R."/>
            <person name="Tsui H.-C.T."/>
            <person name="Winkler M.E."/>
        </authorList>
    </citation>
    <scope>NUCLEOTIDE SEQUENCE</scope>
</reference>
<dbReference type="CDD" id="cd02142">
    <property type="entry name" value="McbC_SagB-like_oxidoreductase"/>
    <property type="match status" value="1"/>
</dbReference>